<dbReference type="InterPro" id="IPR029044">
    <property type="entry name" value="Nucleotide-diphossugar_trans"/>
</dbReference>
<feature type="domain" description="Glycosyltransferase 2-like" evidence="2">
    <location>
        <begin position="9"/>
        <end position="169"/>
    </location>
</feature>
<proteinExistence type="predicted"/>
<dbReference type="Gene3D" id="3.90.550.10">
    <property type="entry name" value="Spore Coat Polysaccharide Biosynthesis Protein SpsA, Chain A"/>
    <property type="match status" value="1"/>
</dbReference>
<keyword evidence="1" id="KW-1133">Transmembrane helix</keyword>
<dbReference type="EMBL" id="CAEZXP010000010">
    <property type="protein sequence ID" value="CAB4710357.1"/>
    <property type="molecule type" value="Genomic_DNA"/>
</dbReference>
<name>A0A6J6QGH4_9ZZZZ</name>
<feature type="transmembrane region" description="Helical" evidence="1">
    <location>
        <begin position="279"/>
        <end position="304"/>
    </location>
</feature>
<dbReference type="CDD" id="cd04179">
    <property type="entry name" value="DPM_DPG-synthase_like"/>
    <property type="match status" value="1"/>
</dbReference>
<accession>A0A6J6QGH4</accession>
<dbReference type="PANTHER" id="PTHR48090:SF7">
    <property type="entry name" value="RFBJ PROTEIN"/>
    <property type="match status" value="1"/>
</dbReference>
<evidence type="ECO:0000256" key="1">
    <source>
        <dbReference type="SAM" id="Phobius"/>
    </source>
</evidence>
<dbReference type="InterPro" id="IPR050256">
    <property type="entry name" value="Glycosyltransferase_2"/>
</dbReference>
<dbReference type="InterPro" id="IPR001173">
    <property type="entry name" value="Glyco_trans_2-like"/>
</dbReference>
<protein>
    <submittedName>
        <fullName evidence="3">Unannotated protein</fullName>
    </submittedName>
</protein>
<keyword evidence="1" id="KW-0472">Membrane</keyword>
<evidence type="ECO:0000313" key="3">
    <source>
        <dbReference type="EMBL" id="CAB4710357.1"/>
    </source>
</evidence>
<dbReference type="AlphaFoldDB" id="A0A6J6QGH4"/>
<evidence type="ECO:0000259" key="2">
    <source>
        <dbReference type="Pfam" id="PF00535"/>
    </source>
</evidence>
<organism evidence="3">
    <name type="scientific">freshwater metagenome</name>
    <dbReference type="NCBI Taxonomy" id="449393"/>
    <lineage>
        <taxon>unclassified sequences</taxon>
        <taxon>metagenomes</taxon>
        <taxon>ecological metagenomes</taxon>
    </lineage>
</organism>
<feature type="transmembrane region" description="Helical" evidence="1">
    <location>
        <begin position="248"/>
        <end position="267"/>
    </location>
</feature>
<reference evidence="3" key="1">
    <citation type="submission" date="2020-05" db="EMBL/GenBank/DDBJ databases">
        <authorList>
            <person name="Chiriac C."/>
            <person name="Salcher M."/>
            <person name="Ghai R."/>
            <person name="Kavagutti S V."/>
        </authorList>
    </citation>
    <scope>NUCLEOTIDE SEQUENCE</scope>
</reference>
<dbReference type="PANTHER" id="PTHR48090">
    <property type="entry name" value="UNDECAPRENYL-PHOSPHATE 4-DEOXY-4-FORMAMIDO-L-ARABINOSE TRANSFERASE-RELATED"/>
    <property type="match status" value="1"/>
</dbReference>
<gene>
    <name evidence="3" type="ORF">UFOPK2399_01958</name>
</gene>
<keyword evidence="1" id="KW-0812">Transmembrane</keyword>
<dbReference type="Pfam" id="PF00535">
    <property type="entry name" value="Glycos_transf_2"/>
    <property type="match status" value="1"/>
</dbReference>
<sequence length="313" mass="34578">MLDGKTIAVVVPAHDEELLIGATLAGIPAFVDRIIVVDDASRDRTGASAEAIGDQRVEIVRHEQNRGVGAAIVTGYKRVLAERIDVAVVMAGDNQMDPAELEAIAGPVARGEVDYAKANRLFYGNAREVIPRHRFVGNAVLSLLTKIASGYWHVADSQAGYTAISLEMLELLDLDRVYTRYGFPNDLLVHLNVWKARVRDVPSRPIYGVGERSGIRIRKVVPRISWLLLKAFFWRLREKYVIRDFHPLVFFYALGLLMTVAGLALGILETVLRLAGNGIPAATVVLVALLLIAGSQFTLFAMWFDMESNKDLK</sequence>
<dbReference type="SUPFAM" id="SSF53448">
    <property type="entry name" value="Nucleotide-diphospho-sugar transferases"/>
    <property type="match status" value="1"/>
</dbReference>